<dbReference type="GO" id="GO:0008168">
    <property type="term" value="F:methyltransferase activity"/>
    <property type="evidence" value="ECO:0007669"/>
    <property type="project" value="UniProtKB-KW"/>
</dbReference>
<dbReference type="NCBIfam" id="TIGR00138">
    <property type="entry name" value="rsmG_gidB"/>
    <property type="match status" value="1"/>
</dbReference>
<dbReference type="EC" id="2.1.1.-" evidence="6"/>
<organism evidence="7 8">
    <name type="scientific">Almyronema epifaneia S1</name>
    <dbReference type="NCBI Taxonomy" id="2991925"/>
    <lineage>
        <taxon>Bacteria</taxon>
        <taxon>Bacillati</taxon>
        <taxon>Cyanobacteriota</taxon>
        <taxon>Cyanophyceae</taxon>
        <taxon>Nodosilineales</taxon>
        <taxon>Nodosilineaceae</taxon>
        <taxon>Almyronema</taxon>
        <taxon>Almyronema epifaneia</taxon>
    </lineage>
</organism>
<dbReference type="CDD" id="cd02440">
    <property type="entry name" value="AdoMet_MTases"/>
    <property type="match status" value="1"/>
</dbReference>
<evidence type="ECO:0000256" key="4">
    <source>
        <dbReference type="ARBA" id="ARBA00022679"/>
    </source>
</evidence>
<feature type="binding site" evidence="6">
    <location>
        <position position="93"/>
    </location>
    <ligand>
        <name>S-adenosyl-L-methionine</name>
        <dbReference type="ChEBI" id="CHEBI:59789"/>
    </ligand>
</feature>
<dbReference type="GO" id="GO:0032259">
    <property type="term" value="P:methylation"/>
    <property type="evidence" value="ECO:0007669"/>
    <property type="project" value="UniProtKB-KW"/>
</dbReference>
<keyword evidence="8" id="KW-1185">Reference proteome</keyword>
<accession>A0ABW6IJD5</accession>
<name>A0ABW6IJD5_9CYAN</name>
<dbReference type="Proteomes" id="UP001600165">
    <property type="component" value="Unassembled WGS sequence"/>
</dbReference>
<keyword evidence="2 6" id="KW-0698">rRNA processing</keyword>
<dbReference type="Pfam" id="PF02527">
    <property type="entry name" value="GidB"/>
    <property type="match status" value="1"/>
</dbReference>
<dbReference type="Gene3D" id="3.40.50.150">
    <property type="entry name" value="Vaccinia Virus protein VP39"/>
    <property type="match status" value="1"/>
</dbReference>
<dbReference type="PANTHER" id="PTHR31760:SF0">
    <property type="entry name" value="S-ADENOSYL-L-METHIONINE-DEPENDENT METHYLTRANSFERASES SUPERFAMILY PROTEIN"/>
    <property type="match status" value="1"/>
</dbReference>
<reference evidence="7 8" key="1">
    <citation type="submission" date="2024-10" db="EMBL/GenBank/DDBJ databases">
        <authorList>
            <person name="Ratan Roy A."/>
            <person name="Morales Sandoval P.H."/>
            <person name="De Los Santos Villalobos S."/>
            <person name="Chakraborty S."/>
            <person name="Mukherjee J."/>
        </authorList>
    </citation>
    <scope>NUCLEOTIDE SEQUENCE [LARGE SCALE GENOMIC DNA]</scope>
    <source>
        <strain evidence="7 8">S1</strain>
    </source>
</reference>
<evidence type="ECO:0000256" key="1">
    <source>
        <dbReference type="ARBA" id="ARBA00022490"/>
    </source>
</evidence>
<dbReference type="RefSeq" id="WP_377967919.1">
    <property type="nucleotide sequence ID" value="NZ_JBHZOL010000105.1"/>
</dbReference>
<gene>
    <name evidence="6 7" type="primary">rsmG</name>
    <name evidence="7" type="ORF">ACFVKH_18710</name>
</gene>
<keyword evidence="5 6" id="KW-0949">S-adenosyl-L-methionine</keyword>
<dbReference type="SUPFAM" id="SSF53335">
    <property type="entry name" value="S-adenosyl-L-methionine-dependent methyltransferases"/>
    <property type="match status" value="1"/>
</dbReference>
<keyword evidence="1 6" id="KW-0963">Cytoplasm</keyword>
<feature type="binding site" evidence="6">
    <location>
        <position position="98"/>
    </location>
    <ligand>
        <name>S-adenosyl-L-methionine</name>
        <dbReference type="ChEBI" id="CHEBI:59789"/>
    </ligand>
</feature>
<feature type="binding site" evidence="6">
    <location>
        <begin position="116"/>
        <end position="118"/>
    </location>
    <ligand>
        <name>S-adenosyl-L-methionine</name>
        <dbReference type="ChEBI" id="CHEBI:59789"/>
    </ligand>
</feature>
<keyword evidence="3 6" id="KW-0489">Methyltransferase</keyword>
<protein>
    <recommendedName>
        <fullName evidence="6">Ribosomal RNA small subunit methyltransferase G</fullName>
        <ecNumber evidence="6">2.1.1.-</ecNumber>
    </recommendedName>
    <alternativeName>
        <fullName evidence="6">16S rRNA 7-methylguanosine methyltransferase</fullName>
        <shortName evidence="6">16S rRNA m7G methyltransferase</shortName>
    </alternativeName>
</protein>
<comment type="caution">
    <text evidence="7">The sequence shown here is derived from an EMBL/GenBank/DDBJ whole genome shotgun (WGS) entry which is preliminary data.</text>
</comment>
<dbReference type="InterPro" id="IPR029063">
    <property type="entry name" value="SAM-dependent_MTases_sf"/>
</dbReference>
<sequence length="253" mass="27958">MPSLELLEDETIWRQTLGWQPSAAQQAVFQKLYAEVVAANQQFNLTRITEPADFWEKHLWDSLSGLAPWLNPDFAWQLPDALRSQALQVVDIGTGAGFPGLPAAIALPHWQVVLLDSTQKKIRFLETLAQTLHLPNVRGLAGRAETVGRQPNWRERFDLALVRAVGTAATCAEYALPLLRKGGVAVLYRGQWSEAETETLRPAIEQLGGAIAHLQPSLTPLTQGQRHCLYVQKVQPTPAEFPRAVGVPAKLPL</sequence>
<evidence type="ECO:0000256" key="5">
    <source>
        <dbReference type="ARBA" id="ARBA00022691"/>
    </source>
</evidence>
<evidence type="ECO:0000313" key="7">
    <source>
        <dbReference type="EMBL" id="MFE4108319.1"/>
    </source>
</evidence>
<comment type="function">
    <text evidence="6">Specifically methylates the N7 position of a guanine in 16S rRNA.</text>
</comment>
<feature type="binding site" evidence="6">
    <location>
        <position position="163"/>
    </location>
    <ligand>
        <name>S-adenosyl-L-methionine</name>
        <dbReference type="ChEBI" id="CHEBI:59789"/>
    </ligand>
</feature>
<evidence type="ECO:0000313" key="8">
    <source>
        <dbReference type="Proteomes" id="UP001600165"/>
    </source>
</evidence>
<comment type="subcellular location">
    <subcellularLocation>
        <location evidence="6">Cytoplasm</location>
    </subcellularLocation>
</comment>
<dbReference type="HAMAP" id="MF_00074">
    <property type="entry name" value="16SrRNA_methyltr_G"/>
    <property type="match status" value="1"/>
</dbReference>
<evidence type="ECO:0000256" key="2">
    <source>
        <dbReference type="ARBA" id="ARBA00022552"/>
    </source>
</evidence>
<dbReference type="EMBL" id="JBHZOL010000105">
    <property type="protein sequence ID" value="MFE4108319.1"/>
    <property type="molecule type" value="Genomic_DNA"/>
</dbReference>
<evidence type="ECO:0000256" key="3">
    <source>
        <dbReference type="ARBA" id="ARBA00022603"/>
    </source>
</evidence>
<keyword evidence="4 6" id="KW-0808">Transferase</keyword>
<dbReference type="PANTHER" id="PTHR31760">
    <property type="entry name" value="S-ADENOSYL-L-METHIONINE-DEPENDENT METHYLTRANSFERASES SUPERFAMILY PROTEIN"/>
    <property type="match status" value="1"/>
</dbReference>
<proteinExistence type="inferred from homology"/>
<comment type="similarity">
    <text evidence="6">Belongs to the methyltransferase superfamily. RNA methyltransferase RsmG family.</text>
</comment>
<evidence type="ECO:0000256" key="6">
    <source>
        <dbReference type="HAMAP-Rule" id="MF_00074"/>
    </source>
</evidence>
<feature type="binding site" evidence="6">
    <location>
        <begin position="144"/>
        <end position="145"/>
    </location>
    <ligand>
        <name>S-adenosyl-L-methionine</name>
        <dbReference type="ChEBI" id="CHEBI:59789"/>
    </ligand>
</feature>
<dbReference type="PIRSF" id="PIRSF003078">
    <property type="entry name" value="GidB"/>
    <property type="match status" value="1"/>
</dbReference>
<dbReference type="InterPro" id="IPR003682">
    <property type="entry name" value="rRNA_ssu_MeTfrase_G"/>
</dbReference>